<dbReference type="EMBL" id="KZ819761">
    <property type="protein sequence ID" value="PWN52710.1"/>
    <property type="molecule type" value="Genomic_DNA"/>
</dbReference>
<evidence type="ECO:0000313" key="1">
    <source>
        <dbReference type="EMBL" id="PWN52710.1"/>
    </source>
</evidence>
<reference evidence="1 2" key="1">
    <citation type="journal article" date="2018" name="Mol. Biol. Evol.">
        <title>Broad Genomic Sampling Reveals a Smut Pathogenic Ancestry of the Fungal Clade Ustilaginomycotina.</title>
        <authorList>
            <person name="Kijpornyongpan T."/>
            <person name="Mondo S.J."/>
            <person name="Barry K."/>
            <person name="Sandor L."/>
            <person name="Lee J."/>
            <person name="Lipzen A."/>
            <person name="Pangilinan J."/>
            <person name="LaButti K."/>
            <person name="Hainaut M."/>
            <person name="Henrissat B."/>
            <person name="Grigoriev I.V."/>
            <person name="Spatafora J.W."/>
            <person name="Aime M.C."/>
        </authorList>
    </citation>
    <scope>NUCLEOTIDE SEQUENCE [LARGE SCALE GENOMIC DNA]</scope>
    <source>
        <strain evidence="1 2">SA 807</strain>
    </source>
</reference>
<name>A0ACD0P3W6_9BASI</name>
<protein>
    <submittedName>
        <fullName evidence="1">CDC73-domain-containing protein</fullName>
    </submittedName>
</protein>
<evidence type="ECO:0000313" key="2">
    <source>
        <dbReference type="Proteomes" id="UP000245626"/>
    </source>
</evidence>
<keyword evidence="2" id="KW-1185">Reference proteome</keyword>
<proteinExistence type="predicted"/>
<organism evidence="1 2">
    <name type="scientific">Violaceomyces palustris</name>
    <dbReference type="NCBI Taxonomy" id="1673888"/>
    <lineage>
        <taxon>Eukaryota</taxon>
        <taxon>Fungi</taxon>
        <taxon>Dikarya</taxon>
        <taxon>Basidiomycota</taxon>
        <taxon>Ustilaginomycotina</taxon>
        <taxon>Ustilaginomycetes</taxon>
        <taxon>Violaceomycetales</taxon>
        <taxon>Violaceomycetaceae</taxon>
        <taxon>Violaceomyces</taxon>
    </lineage>
</organism>
<sequence length="547" mass="58365">MSESTSSSSAAPPPNTTTTTTTSSSHDDPQANRPDLLDLIRSSLRSLPSEADPSSIFSLLDRQSNPTDSLSEASFISIAAAAQSPYTFQRDATTRLLRSKDSSTSSSLPDPSSQPSLFFPLESIYLAIKLKDERAGSYLARAASSGVASFPALDRVAILDYLLGKRSEWEGVVPLLPSHLHPSFPSSQSTSTTSGQSLDPSAISASSGQPLSSSNLTSAAAAAAAASQSSSSIVTSSTSVGLAPKRPYVPNKADVEFVKRLKTTHEVVLRDRNDSLRGTITFSSTSIGGSTTTASSGSSSSSSSSSSKLIDFGPFRKVFSENLESARKAASRSTAGGGGPGGSRSSSGTNPSSSSSQPSARKVRAQDPIIVISNSPTSLLNMFNIKQYLEEGIFVPPEEARARARGVADLVVSITSRGGTQVNPSHTGVGIGKRILVVDNAEAVNRLGGGSGLSSQDPWSRVVAVFTTGQTWQFKTYKWSEPRELFKNVMGVYVRWHNEPPNPNVRDWNVTELQVDRSKRHTDKQVVSFFWRSIETWTQRRKPHLIV</sequence>
<dbReference type="Proteomes" id="UP000245626">
    <property type="component" value="Unassembled WGS sequence"/>
</dbReference>
<gene>
    <name evidence="1" type="ORF">IE53DRAFT_384809</name>
</gene>
<accession>A0ACD0P3W6</accession>